<comment type="caution">
    <text evidence="3">The sequence shown here is derived from an EMBL/GenBank/DDBJ whole genome shotgun (WGS) entry which is preliminary data.</text>
</comment>
<dbReference type="PROSITE" id="PS50887">
    <property type="entry name" value="GGDEF"/>
    <property type="match status" value="1"/>
</dbReference>
<dbReference type="GO" id="GO:0052621">
    <property type="term" value="F:diguanylate cyclase activity"/>
    <property type="evidence" value="ECO:0007669"/>
    <property type="project" value="TreeGrafter"/>
</dbReference>
<dbReference type="SMART" id="SM00028">
    <property type="entry name" value="TPR"/>
    <property type="match status" value="4"/>
</dbReference>
<dbReference type="RefSeq" id="WP_074079719.1">
    <property type="nucleotide sequence ID" value="NZ_JANKBY010000341.1"/>
</dbReference>
<protein>
    <submittedName>
        <fullName evidence="3">Diguanylate cyclase</fullName>
    </submittedName>
</protein>
<keyword evidence="1" id="KW-0812">Transmembrane</keyword>
<dbReference type="Gene3D" id="3.30.70.270">
    <property type="match status" value="1"/>
</dbReference>
<evidence type="ECO:0000256" key="1">
    <source>
        <dbReference type="SAM" id="Phobius"/>
    </source>
</evidence>
<organism evidence="3 4">
    <name type="scientific">Terrisporobacter muris</name>
    <dbReference type="NCBI Taxonomy" id="2963284"/>
    <lineage>
        <taxon>Bacteria</taxon>
        <taxon>Bacillati</taxon>
        <taxon>Bacillota</taxon>
        <taxon>Clostridia</taxon>
        <taxon>Peptostreptococcales</taxon>
        <taxon>Peptostreptococcaceae</taxon>
        <taxon>Terrisporobacter</taxon>
    </lineage>
</organism>
<dbReference type="SUPFAM" id="SSF55073">
    <property type="entry name" value="Nucleotide cyclase"/>
    <property type="match status" value="1"/>
</dbReference>
<feature type="domain" description="GGDEF" evidence="2">
    <location>
        <begin position="468"/>
        <end position="603"/>
    </location>
</feature>
<keyword evidence="4" id="KW-1185">Reference proteome</keyword>
<evidence type="ECO:0000313" key="4">
    <source>
        <dbReference type="Proteomes" id="UP001140817"/>
    </source>
</evidence>
<proteinExistence type="predicted"/>
<dbReference type="InterPro" id="IPR050469">
    <property type="entry name" value="Diguanylate_Cyclase"/>
</dbReference>
<dbReference type="GO" id="GO:0043709">
    <property type="term" value="P:cell adhesion involved in single-species biofilm formation"/>
    <property type="evidence" value="ECO:0007669"/>
    <property type="project" value="TreeGrafter"/>
</dbReference>
<dbReference type="Pfam" id="PF00990">
    <property type="entry name" value="GGDEF"/>
    <property type="match status" value="1"/>
</dbReference>
<keyword evidence="1" id="KW-1133">Transmembrane helix</keyword>
<name>A0A9X2ME14_9FIRM</name>
<dbReference type="PANTHER" id="PTHR45138">
    <property type="entry name" value="REGULATORY COMPONENTS OF SENSORY TRANSDUCTION SYSTEM"/>
    <property type="match status" value="1"/>
</dbReference>
<dbReference type="InterPro" id="IPR029787">
    <property type="entry name" value="Nucleotide_cyclase"/>
</dbReference>
<dbReference type="CDD" id="cd01949">
    <property type="entry name" value="GGDEF"/>
    <property type="match status" value="1"/>
</dbReference>
<dbReference type="SMART" id="SM00267">
    <property type="entry name" value="GGDEF"/>
    <property type="match status" value="1"/>
</dbReference>
<dbReference type="EMBL" id="JANKBY010000341">
    <property type="protein sequence ID" value="MCR1824569.1"/>
    <property type="molecule type" value="Genomic_DNA"/>
</dbReference>
<dbReference type="InterPro" id="IPR043128">
    <property type="entry name" value="Rev_trsase/Diguanyl_cyclase"/>
</dbReference>
<dbReference type="AlphaFoldDB" id="A0A9X2ME14"/>
<evidence type="ECO:0000259" key="2">
    <source>
        <dbReference type="PROSITE" id="PS50887"/>
    </source>
</evidence>
<dbReference type="InterPro" id="IPR019734">
    <property type="entry name" value="TPR_rpt"/>
</dbReference>
<feature type="transmembrane region" description="Helical" evidence="1">
    <location>
        <begin position="7"/>
        <end position="26"/>
    </location>
</feature>
<sequence length="603" mass="70563">MEKGKKLILLFSIIVIIFGTSIYFIGDRKKTLKENSTEISGMKAYFELSREYLNESQFTKSEEAFKDLKELGINEGKKEDIVKYSLLRAHDISFYAEGKNKAVEILEDALELAKEINYDNIEDVYFELGRAYWYEDRLVESINTKLEALSIARGKNIKSKMANISIDIGVNYLYSGNYDEAETYLSHVLSYKLKDESKWPIIKSYALLNLIECYIKLEDYDSAKESIEILDNNIKNIEDGMNKEDFITIAYINKADLQTELGNPLESIKLLNLANSRYKKRNNFNFYYFDARLCEEYGDAYYKLNNYEKALENHKKGEKLVIERDLSYLEQIYNEKIYLDYKGMGDYDNTILYLEKNIELKTELSKDKNRQYSQYLINEFESEKNLEKISLLEESRNKMLLLFAVLSSAIIIISIFLYFIYNQNKEINRLNKLFKKLSVTDAVTKVQNRRALDEFLAGNWALYKKTKMPISFMMIDLDFFKLYNDNYGHLKGDKVLEMVAMGIKNSCRNVDFVARYGGEEFIVIMLNTDKNDSINLAERIRKNIYDINITHEYSKISDRITLSMGITTAYIGTNKNYDEYIQKADKALYEAKAKGKNTYVYLH</sequence>
<dbReference type="FunFam" id="3.30.70.270:FF:000001">
    <property type="entry name" value="Diguanylate cyclase domain protein"/>
    <property type="match status" value="1"/>
</dbReference>
<dbReference type="Proteomes" id="UP001140817">
    <property type="component" value="Unassembled WGS sequence"/>
</dbReference>
<dbReference type="GO" id="GO:1902201">
    <property type="term" value="P:negative regulation of bacterial-type flagellum-dependent cell motility"/>
    <property type="evidence" value="ECO:0007669"/>
    <property type="project" value="TreeGrafter"/>
</dbReference>
<dbReference type="GO" id="GO:0005886">
    <property type="term" value="C:plasma membrane"/>
    <property type="evidence" value="ECO:0007669"/>
    <property type="project" value="TreeGrafter"/>
</dbReference>
<dbReference type="Gene3D" id="1.25.40.10">
    <property type="entry name" value="Tetratricopeptide repeat domain"/>
    <property type="match status" value="2"/>
</dbReference>
<gene>
    <name evidence="3" type="ORF">NSA58_17455</name>
</gene>
<dbReference type="InterPro" id="IPR011990">
    <property type="entry name" value="TPR-like_helical_dom_sf"/>
</dbReference>
<dbReference type="SUPFAM" id="SSF48452">
    <property type="entry name" value="TPR-like"/>
    <property type="match status" value="2"/>
</dbReference>
<keyword evidence="1" id="KW-0472">Membrane</keyword>
<evidence type="ECO:0000313" key="3">
    <source>
        <dbReference type="EMBL" id="MCR1824569.1"/>
    </source>
</evidence>
<dbReference type="InterPro" id="IPR000160">
    <property type="entry name" value="GGDEF_dom"/>
</dbReference>
<feature type="transmembrane region" description="Helical" evidence="1">
    <location>
        <begin position="399"/>
        <end position="421"/>
    </location>
</feature>
<dbReference type="PANTHER" id="PTHR45138:SF9">
    <property type="entry name" value="DIGUANYLATE CYCLASE DGCM-RELATED"/>
    <property type="match status" value="1"/>
</dbReference>
<accession>A0A9X2ME14</accession>
<reference evidence="3" key="1">
    <citation type="submission" date="2022-07" db="EMBL/GenBank/DDBJ databases">
        <title>Enhanced cultured diversity of the mouse gut microbiota enables custom-made synthetic communities.</title>
        <authorList>
            <person name="Afrizal A."/>
        </authorList>
    </citation>
    <scope>NUCLEOTIDE SEQUENCE</scope>
    <source>
        <strain evidence="3">DSM 29186</strain>
    </source>
</reference>
<dbReference type="NCBIfam" id="TIGR00254">
    <property type="entry name" value="GGDEF"/>
    <property type="match status" value="1"/>
</dbReference>